<dbReference type="Gene3D" id="3.40.50.150">
    <property type="entry name" value="Vaccinia Virus protein VP39"/>
    <property type="match status" value="1"/>
</dbReference>
<organism evidence="1 2">
    <name type="scientific">Candidatus Collierbacteria bacterium RIFOXYA2_FULL_46_10</name>
    <dbReference type="NCBI Taxonomy" id="1817726"/>
    <lineage>
        <taxon>Bacteria</taxon>
        <taxon>Candidatus Collieribacteriota</taxon>
    </lineage>
</organism>
<dbReference type="InterPro" id="IPR029063">
    <property type="entry name" value="SAM-dependent_MTases_sf"/>
</dbReference>
<dbReference type="InterPro" id="IPR010743">
    <property type="entry name" value="Methionine_synth_MetW"/>
</dbReference>
<evidence type="ECO:0008006" key="3">
    <source>
        <dbReference type="Google" id="ProtNLM"/>
    </source>
</evidence>
<accession>A0A1F5F6Y0</accession>
<sequence length="214" mass="24495">MQKNDNRNYKFSNDSESRRGEYPIIVGLVKRGSKIIDLGCGDGSLLKLLKKTKNAKGTGIEISKSGVRSSRQKKLKVIEGRIDVKLPYKDKEFDYAICNVTLQMVMYPEVLLSEMHRISRYQIVTFPNFAFILNRLELLTKGQMPKTMIPGYEWYSTGHIHQLSIKDYRRFCQTNGFEVAREAHIFPQSLFGSTHVVLHGLPNLFASTAIFLTK</sequence>
<dbReference type="CDD" id="cd02440">
    <property type="entry name" value="AdoMet_MTases"/>
    <property type="match status" value="1"/>
</dbReference>
<gene>
    <name evidence="1" type="ORF">A2228_00750</name>
</gene>
<evidence type="ECO:0000313" key="2">
    <source>
        <dbReference type="Proteomes" id="UP000176191"/>
    </source>
</evidence>
<evidence type="ECO:0000313" key="1">
    <source>
        <dbReference type="EMBL" id="OGD75359.1"/>
    </source>
</evidence>
<dbReference type="Proteomes" id="UP000176191">
    <property type="component" value="Unassembled WGS sequence"/>
</dbReference>
<dbReference type="AlphaFoldDB" id="A0A1F5F6Y0"/>
<dbReference type="EMBL" id="MFAK01000008">
    <property type="protein sequence ID" value="OGD75359.1"/>
    <property type="molecule type" value="Genomic_DNA"/>
</dbReference>
<protein>
    <recommendedName>
        <fullName evidence="3">Methionine biosynthesis protein MetW</fullName>
    </recommendedName>
</protein>
<reference evidence="1 2" key="1">
    <citation type="journal article" date="2016" name="Nat. Commun.">
        <title>Thousands of microbial genomes shed light on interconnected biogeochemical processes in an aquifer system.</title>
        <authorList>
            <person name="Anantharaman K."/>
            <person name="Brown C.T."/>
            <person name="Hug L.A."/>
            <person name="Sharon I."/>
            <person name="Castelle C.J."/>
            <person name="Probst A.J."/>
            <person name="Thomas B.C."/>
            <person name="Singh A."/>
            <person name="Wilkins M.J."/>
            <person name="Karaoz U."/>
            <person name="Brodie E.L."/>
            <person name="Williams K.H."/>
            <person name="Hubbard S.S."/>
            <person name="Banfield J.F."/>
        </authorList>
    </citation>
    <scope>NUCLEOTIDE SEQUENCE [LARGE SCALE GENOMIC DNA]</scope>
</reference>
<comment type="caution">
    <text evidence="1">The sequence shown here is derived from an EMBL/GenBank/DDBJ whole genome shotgun (WGS) entry which is preliminary data.</text>
</comment>
<dbReference type="Pfam" id="PF07021">
    <property type="entry name" value="MetW"/>
    <property type="match status" value="1"/>
</dbReference>
<proteinExistence type="predicted"/>
<name>A0A1F5F6Y0_9BACT</name>
<dbReference type="SUPFAM" id="SSF53335">
    <property type="entry name" value="S-adenosyl-L-methionine-dependent methyltransferases"/>
    <property type="match status" value="1"/>
</dbReference>